<dbReference type="PANTHER" id="PTHR11806:SF0">
    <property type="entry name" value="PROTEIN MTO1 HOMOLOG, MITOCHONDRIAL"/>
    <property type="match status" value="1"/>
</dbReference>
<evidence type="ECO:0000256" key="10">
    <source>
        <dbReference type="ARBA" id="ARBA00025948"/>
    </source>
</evidence>
<dbReference type="GO" id="GO:0002098">
    <property type="term" value="P:tRNA wobble uridine modification"/>
    <property type="evidence" value="ECO:0007669"/>
    <property type="project" value="InterPro"/>
</dbReference>
<evidence type="ECO:0000256" key="3">
    <source>
        <dbReference type="ARBA" id="ARBA00007653"/>
    </source>
</evidence>
<feature type="binding site" evidence="12">
    <location>
        <begin position="16"/>
        <end position="21"/>
    </location>
    <ligand>
        <name>FAD</name>
        <dbReference type="ChEBI" id="CHEBI:57692"/>
    </ligand>
</feature>
<dbReference type="InterPro" id="IPR002218">
    <property type="entry name" value="MnmG-rel"/>
</dbReference>
<evidence type="ECO:0000256" key="8">
    <source>
        <dbReference type="ARBA" id="ARBA00022827"/>
    </source>
</evidence>
<accession>A0A233V1Y4</accession>
<dbReference type="InterPro" id="IPR049312">
    <property type="entry name" value="GIDA_C_N"/>
</dbReference>
<evidence type="ECO:0000256" key="7">
    <source>
        <dbReference type="ARBA" id="ARBA00022694"/>
    </source>
</evidence>
<dbReference type="Proteomes" id="UP000215413">
    <property type="component" value="Unassembled WGS sequence"/>
</dbReference>
<dbReference type="PRINTS" id="PR00368">
    <property type="entry name" value="FADPNR"/>
</dbReference>
<reference evidence="15" key="1">
    <citation type="submission" date="2017-04" db="EMBL/GenBank/DDBJ databases">
        <title>Finegoldia magna isolated from orthopedic joint implant-associated infections.</title>
        <authorList>
            <person name="Bjorklund S."/>
            <person name="Bruggemann H."/>
            <person name="Jensen A."/>
            <person name="Hellmark B."/>
            <person name="Soderquist B."/>
        </authorList>
    </citation>
    <scope>NUCLEOTIDE SEQUENCE [LARGE SCALE GENOMIC DNA]</scope>
    <source>
        <strain evidence="15">CCUG 54800</strain>
    </source>
</reference>
<dbReference type="InterPro" id="IPR036188">
    <property type="entry name" value="FAD/NAD-bd_sf"/>
</dbReference>
<sequence length="627" mass="70628">MDRLYYENPYDVVVVGAGHAGCEAALATARLGLKTAIMSISLDSVADLPCNPNIGGTGKGHLVKEVDALGGEMGLIIDKTYIQSRMLNTSKGPAVHSLRVQADKRKYHDEMKSVLENTENLDLIEAEVVDIGVEDNKIKSITTAQGAIFPTRAVILATGTYLKGLVMMGEYTYESGPHGMKSSKKLSDSMKNLGIELRRFKTGTPARVHKDSLNYEVMTVQPGDDDVIPFSFLNDGKDIGKNQENCYLTYTTLKTKQIIEDNLERSPMYAGIVKGVGPRYCPSIEDKIVRFPDRDEHQVFVEPEGLSTKEMYIQGVSSTLPEEVQKEMYKTIIGFENVRFMRSAYGIEYDCIDPTILKRTLEHLEINNLFFAGQINGSSGYEEAAGQGIIAGINAAMNLLGKEPFVLDRSDAYIGVLIDDLVTKGTNEPYRMMTSRCEYRLTLRQDNADLRLTERAHEIGLATDERYERMLHKKETIDEEIERLKSIMVTPTEETNEKLRKLGSSELKTGITLLDLIKRPELTYDKTEEFDVDRPELPRYLRLQVETHIKYEGYIAKQMSQIKQFKKLENRKLDMIEDYKEVMGLSNEAVQKLNDIKPESLGQASRISGVSPSDINVLLIYMETRKK</sequence>
<comment type="cofactor">
    <cofactor evidence="1 12">
        <name>FAD</name>
        <dbReference type="ChEBI" id="CHEBI:57692"/>
    </cofactor>
</comment>
<feature type="binding site" evidence="12">
    <location>
        <begin position="277"/>
        <end position="291"/>
    </location>
    <ligand>
        <name>NAD(+)</name>
        <dbReference type="ChEBI" id="CHEBI:57540"/>
    </ligand>
</feature>
<organism evidence="14 15">
    <name type="scientific">Finegoldia magna</name>
    <name type="common">Peptostreptococcus magnus</name>
    <dbReference type="NCBI Taxonomy" id="1260"/>
    <lineage>
        <taxon>Bacteria</taxon>
        <taxon>Bacillati</taxon>
        <taxon>Bacillota</taxon>
        <taxon>Tissierellia</taxon>
        <taxon>Tissierellales</taxon>
        <taxon>Peptoniphilaceae</taxon>
        <taxon>Finegoldia</taxon>
    </lineage>
</organism>
<dbReference type="Gene3D" id="1.10.150.570">
    <property type="entry name" value="GidA associated domain, C-terminal subdomain"/>
    <property type="match status" value="1"/>
</dbReference>
<feature type="domain" description="tRNA uridine 5-carboxymethylaminomethyl modification enzyme C-terminal subdomain" evidence="13">
    <location>
        <begin position="549"/>
        <end position="620"/>
    </location>
</feature>
<dbReference type="RefSeq" id="WP_094206472.1">
    <property type="nucleotide sequence ID" value="NZ_NDYC01000048.1"/>
</dbReference>
<keyword evidence="5 12" id="KW-0963">Cytoplasm</keyword>
<protein>
    <recommendedName>
        <fullName evidence="4 12">tRNA uridine 5-carboxymethylaminomethyl modification enzyme MnmG</fullName>
    </recommendedName>
    <alternativeName>
        <fullName evidence="11 12">Glucose-inhibited division protein A</fullName>
    </alternativeName>
</protein>
<evidence type="ECO:0000256" key="6">
    <source>
        <dbReference type="ARBA" id="ARBA00022630"/>
    </source>
</evidence>
<dbReference type="GO" id="GO:0050660">
    <property type="term" value="F:flavin adenine dinucleotide binding"/>
    <property type="evidence" value="ECO:0007669"/>
    <property type="project" value="UniProtKB-UniRule"/>
</dbReference>
<dbReference type="FunFam" id="1.10.150.570:FF:000001">
    <property type="entry name" value="tRNA uridine 5-carboxymethylaminomethyl modification enzyme MnmG"/>
    <property type="match status" value="1"/>
</dbReference>
<comment type="subunit">
    <text evidence="10 12">Homodimer. Heterotetramer of two MnmE and two MnmG subunits.</text>
</comment>
<dbReference type="NCBIfam" id="TIGR00136">
    <property type="entry name" value="mnmG_gidA"/>
    <property type="match status" value="1"/>
</dbReference>
<dbReference type="PRINTS" id="PR00411">
    <property type="entry name" value="PNDRDTASEI"/>
</dbReference>
<evidence type="ECO:0000256" key="1">
    <source>
        <dbReference type="ARBA" id="ARBA00001974"/>
    </source>
</evidence>
<dbReference type="InterPro" id="IPR004416">
    <property type="entry name" value="MnmG"/>
</dbReference>
<dbReference type="SUPFAM" id="SSF51905">
    <property type="entry name" value="FAD/NAD(P)-binding domain"/>
    <property type="match status" value="1"/>
</dbReference>
<evidence type="ECO:0000313" key="14">
    <source>
        <dbReference type="EMBL" id="OXZ26414.1"/>
    </source>
</evidence>
<dbReference type="PROSITE" id="PS01280">
    <property type="entry name" value="GIDA_1"/>
    <property type="match status" value="1"/>
</dbReference>
<dbReference type="HAMAP" id="MF_00129">
    <property type="entry name" value="MnmG_GidA"/>
    <property type="match status" value="1"/>
</dbReference>
<dbReference type="InterPro" id="IPR044920">
    <property type="entry name" value="MnmG_C_subdom_sf"/>
</dbReference>
<gene>
    <name evidence="12" type="primary">mnmG</name>
    <name evidence="12" type="synonym">gidA</name>
    <name evidence="14" type="ORF">B9N49_09290</name>
</gene>
<evidence type="ECO:0000256" key="5">
    <source>
        <dbReference type="ARBA" id="ARBA00022490"/>
    </source>
</evidence>
<keyword evidence="8 12" id="KW-0274">FAD</keyword>
<evidence type="ECO:0000256" key="11">
    <source>
        <dbReference type="ARBA" id="ARBA00031800"/>
    </source>
</evidence>
<keyword evidence="9 12" id="KW-0520">NAD</keyword>
<dbReference type="PANTHER" id="PTHR11806">
    <property type="entry name" value="GLUCOSE INHIBITED DIVISION PROTEIN A"/>
    <property type="match status" value="1"/>
</dbReference>
<comment type="caution">
    <text evidence="14">The sequence shown here is derived from an EMBL/GenBank/DDBJ whole genome shotgun (WGS) entry which is preliminary data.</text>
</comment>
<dbReference type="Pfam" id="PF21680">
    <property type="entry name" value="GIDA_C_1st"/>
    <property type="match status" value="1"/>
</dbReference>
<dbReference type="InterPro" id="IPR026904">
    <property type="entry name" value="MnmG_C"/>
</dbReference>
<dbReference type="PROSITE" id="PS01281">
    <property type="entry name" value="GIDA_2"/>
    <property type="match status" value="1"/>
</dbReference>
<name>A0A233V1Y4_FINMA</name>
<dbReference type="EMBL" id="NDYC01000048">
    <property type="protein sequence ID" value="OXZ26414.1"/>
    <property type="molecule type" value="Genomic_DNA"/>
</dbReference>
<keyword evidence="7 12" id="KW-0819">tRNA processing</keyword>
<evidence type="ECO:0000256" key="2">
    <source>
        <dbReference type="ARBA" id="ARBA00003717"/>
    </source>
</evidence>
<evidence type="ECO:0000256" key="9">
    <source>
        <dbReference type="ARBA" id="ARBA00023027"/>
    </source>
</evidence>
<dbReference type="AlphaFoldDB" id="A0A233V1Y4"/>
<feature type="binding site" evidence="12">
    <location>
        <position position="128"/>
    </location>
    <ligand>
        <name>FAD</name>
        <dbReference type="ChEBI" id="CHEBI:57692"/>
    </ligand>
</feature>
<comment type="similarity">
    <text evidence="3 12">Belongs to the MnmG family.</text>
</comment>
<comment type="function">
    <text evidence="2 12">NAD-binding protein involved in the addition of a carboxymethylaminomethyl (cmnm) group at the wobble position (U34) of certain tRNAs, forming tRNA-cmnm(5)s(2)U34.</text>
</comment>
<keyword evidence="6 12" id="KW-0285">Flavoprotein</keyword>
<evidence type="ECO:0000256" key="4">
    <source>
        <dbReference type="ARBA" id="ARBA00020461"/>
    </source>
</evidence>
<dbReference type="SMART" id="SM01228">
    <property type="entry name" value="GIDA_assoc_3"/>
    <property type="match status" value="1"/>
</dbReference>
<evidence type="ECO:0000256" key="12">
    <source>
        <dbReference type="HAMAP-Rule" id="MF_00129"/>
    </source>
</evidence>
<dbReference type="InterPro" id="IPR040131">
    <property type="entry name" value="MnmG_N"/>
</dbReference>
<dbReference type="GO" id="GO:0030488">
    <property type="term" value="P:tRNA methylation"/>
    <property type="evidence" value="ECO:0007669"/>
    <property type="project" value="TreeGrafter"/>
</dbReference>
<dbReference type="InterPro" id="IPR047001">
    <property type="entry name" value="MnmG_C_subdom"/>
</dbReference>
<proteinExistence type="inferred from homology"/>
<dbReference type="Gene3D" id="1.10.10.1800">
    <property type="entry name" value="tRNA uridine 5-carboxymethylaminomethyl modification enzyme MnmG/GidA"/>
    <property type="match status" value="1"/>
</dbReference>
<evidence type="ECO:0000259" key="13">
    <source>
        <dbReference type="SMART" id="SM01228"/>
    </source>
</evidence>
<dbReference type="Pfam" id="PF13932">
    <property type="entry name" value="SAM_GIDA_C"/>
    <property type="match status" value="1"/>
</dbReference>
<dbReference type="Pfam" id="PF01134">
    <property type="entry name" value="GIDA"/>
    <property type="match status" value="1"/>
</dbReference>
<dbReference type="GO" id="GO:0005829">
    <property type="term" value="C:cytosol"/>
    <property type="evidence" value="ECO:0007669"/>
    <property type="project" value="TreeGrafter"/>
</dbReference>
<dbReference type="FunFam" id="1.10.10.1800:FF:000001">
    <property type="entry name" value="tRNA uridine 5-carboxymethylaminomethyl modification enzyme MnmG"/>
    <property type="match status" value="1"/>
</dbReference>
<dbReference type="InterPro" id="IPR020595">
    <property type="entry name" value="MnmG-rel_CS"/>
</dbReference>
<evidence type="ECO:0000313" key="15">
    <source>
        <dbReference type="Proteomes" id="UP000215413"/>
    </source>
</evidence>
<feature type="binding site" evidence="12">
    <location>
        <position position="374"/>
    </location>
    <ligand>
        <name>FAD</name>
        <dbReference type="ChEBI" id="CHEBI:57692"/>
    </ligand>
</feature>
<dbReference type="Gene3D" id="3.50.50.60">
    <property type="entry name" value="FAD/NAD(P)-binding domain"/>
    <property type="match status" value="2"/>
</dbReference>
<comment type="subcellular location">
    <subcellularLocation>
        <location evidence="12">Cytoplasm</location>
    </subcellularLocation>
</comment>
<feature type="binding site" evidence="12">
    <location>
        <position position="183"/>
    </location>
    <ligand>
        <name>FAD</name>
        <dbReference type="ChEBI" id="CHEBI:57692"/>
    </ligand>
</feature>
<dbReference type="FunFam" id="3.50.50.60:FF:000002">
    <property type="entry name" value="tRNA uridine 5-carboxymethylaminomethyl modification enzyme MnmG"/>
    <property type="match status" value="1"/>
</dbReference>